<dbReference type="EMBL" id="LAZR01017226">
    <property type="protein sequence ID" value="KKM01326.1"/>
    <property type="molecule type" value="Genomic_DNA"/>
</dbReference>
<evidence type="ECO:0000313" key="1">
    <source>
        <dbReference type="EMBL" id="KKM01326.1"/>
    </source>
</evidence>
<protein>
    <submittedName>
        <fullName evidence="1">Uncharacterized protein</fullName>
    </submittedName>
</protein>
<reference evidence="1" key="1">
    <citation type="journal article" date="2015" name="Nature">
        <title>Complex archaea that bridge the gap between prokaryotes and eukaryotes.</title>
        <authorList>
            <person name="Spang A."/>
            <person name="Saw J.H."/>
            <person name="Jorgensen S.L."/>
            <person name="Zaremba-Niedzwiedzka K."/>
            <person name="Martijn J."/>
            <person name="Lind A.E."/>
            <person name="van Eijk R."/>
            <person name="Schleper C."/>
            <person name="Guy L."/>
            <person name="Ettema T.J."/>
        </authorList>
    </citation>
    <scope>NUCLEOTIDE SEQUENCE</scope>
</reference>
<sequence>MNQCEIVIPVYEFRPIIKHNDGNFFRYNDGEWIIDDGEYDIAFAHPSDCMAYGFYVPSRPGIIWSWTKNGKWGAIVEGHPRGNAWHYMLRSGETVWGKCWNKYRHLNYMAKEKAMSFVCSKKGCANGAGPEFHINDPYIEKGLLRLRETKEVVKFPDIFNCMYCGDINWRKEESKK</sequence>
<comment type="caution">
    <text evidence="1">The sequence shown here is derived from an EMBL/GenBank/DDBJ whole genome shotgun (WGS) entry which is preliminary data.</text>
</comment>
<name>A0A0F9J618_9ZZZZ</name>
<accession>A0A0F9J618</accession>
<gene>
    <name evidence="1" type="ORF">LCGC14_1795510</name>
</gene>
<proteinExistence type="predicted"/>
<organism evidence="1">
    <name type="scientific">marine sediment metagenome</name>
    <dbReference type="NCBI Taxonomy" id="412755"/>
    <lineage>
        <taxon>unclassified sequences</taxon>
        <taxon>metagenomes</taxon>
        <taxon>ecological metagenomes</taxon>
    </lineage>
</organism>
<dbReference type="AlphaFoldDB" id="A0A0F9J618"/>